<organism evidence="1 2">
    <name type="scientific">Xylaria bambusicola</name>
    <dbReference type="NCBI Taxonomy" id="326684"/>
    <lineage>
        <taxon>Eukaryota</taxon>
        <taxon>Fungi</taxon>
        <taxon>Dikarya</taxon>
        <taxon>Ascomycota</taxon>
        <taxon>Pezizomycotina</taxon>
        <taxon>Sordariomycetes</taxon>
        <taxon>Xylariomycetidae</taxon>
        <taxon>Xylariales</taxon>
        <taxon>Xylariaceae</taxon>
        <taxon>Xylaria</taxon>
    </lineage>
</organism>
<dbReference type="EMBL" id="JAWHQM010000030">
    <property type="protein sequence ID" value="KAK5633110.1"/>
    <property type="molecule type" value="Genomic_DNA"/>
</dbReference>
<gene>
    <name evidence="1" type="ORF">RRF57_008824</name>
</gene>
<evidence type="ECO:0000313" key="2">
    <source>
        <dbReference type="Proteomes" id="UP001305414"/>
    </source>
</evidence>
<comment type="caution">
    <text evidence="1">The sequence shown here is derived from an EMBL/GenBank/DDBJ whole genome shotgun (WGS) entry which is preliminary data.</text>
</comment>
<protein>
    <submittedName>
        <fullName evidence="1">Uncharacterized protein</fullName>
    </submittedName>
</protein>
<reference evidence="1 2" key="1">
    <citation type="submission" date="2023-10" db="EMBL/GenBank/DDBJ databases">
        <title>Draft genome sequence of Xylaria bambusicola isolate GMP-LS, the root and basal stem rot pathogen of sugarcane in Indonesia.</title>
        <authorList>
            <person name="Selvaraj P."/>
            <person name="Muralishankar V."/>
            <person name="Muruganantham S."/>
            <person name="Sp S."/>
            <person name="Haryani S."/>
            <person name="Lau K.J.X."/>
            <person name="Naqvi N.I."/>
        </authorList>
    </citation>
    <scope>NUCLEOTIDE SEQUENCE [LARGE SCALE GENOMIC DNA]</scope>
    <source>
        <strain evidence="1">GMP-LS</strain>
    </source>
</reference>
<evidence type="ECO:0000313" key="1">
    <source>
        <dbReference type="EMBL" id="KAK5633110.1"/>
    </source>
</evidence>
<proteinExistence type="predicted"/>
<dbReference type="Proteomes" id="UP001305414">
    <property type="component" value="Unassembled WGS sequence"/>
</dbReference>
<name>A0AAN7Z121_9PEZI</name>
<keyword evidence="2" id="KW-1185">Reference proteome</keyword>
<sequence length="175" mass="20229">MICKLSTMTACLPSGYPNFQPWSYTIPKASGYPSFQQSEFPSLQSLERPKFHSSLKVSSETPQHLLPNKSRIPHEDYENFTLFGQDRKYRVEHRSWDDGDLIVYEIISEEGNKLEAQQFDLRPLPDSLYQARKRRIHRLRKAQKIVEEIKLDGVKILITLATSSPPSSVAERPPR</sequence>
<dbReference type="AlphaFoldDB" id="A0AAN7Z121"/>
<accession>A0AAN7Z121</accession>